<evidence type="ECO:0000313" key="2">
    <source>
        <dbReference type="EMBL" id="OVA11432.1"/>
    </source>
</evidence>
<gene>
    <name evidence="2" type="ORF">BVC80_9001g4</name>
</gene>
<dbReference type="EMBL" id="MVGT01001695">
    <property type="protein sequence ID" value="OVA11432.1"/>
    <property type="molecule type" value="Genomic_DNA"/>
</dbReference>
<protein>
    <submittedName>
        <fullName evidence="2">Uncharacterized protein</fullName>
    </submittedName>
</protein>
<dbReference type="AlphaFoldDB" id="A0A200QLZ3"/>
<comment type="caution">
    <text evidence="2">The sequence shown here is derived from an EMBL/GenBank/DDBJ whole genome shotgun (WGS) entry which is preliminary data.</text>
</comment>
<dbReference type="InParanoid" id="A0A200QLZ3"/>
<feature type="region of interest" description="Disordered" evidence="1">
    <location>
        <begin position="51"/>
        <end position="70"/>
    </location>
</feature>
<name>A0A200QLZ3_MACCD</name>
<accession>A0A200QLZ3</accession>
<evidence type="ECO:0000256" key="1">
    <source>
        <dbReference type="SAM" id="MobiDB-lite"/>
    </source>
</evidence>
<dbReference type="Proteomes" id="UP000195402">
    <property type="component" value="Unassembled WGS sequence"/>
</dbReference>
<reference evidence="2 3" key="1">
    <citation type="journal article" date="2017" name="Mol. Plant">
        <title>The Genome of Medicinal Plant Macleaya cordata Provides New Insights into Benzylisoquinoline Alkaloids Metabolism.</title>
        <authorList>
            <person name="Liu X."/>
            <person name="Liu Y."/>
            <person name="Huang P."/>
            <person name="Ma Y."/>
            <person name="Qing Z."/>
            <person name="Tang Q."/>
            <person name="Cao H."/>
            <person name="Cheng P."/>
            <person name="Zheng Y."/>
            <person name="Yuan Z."/>
            <person name="Zhou Y."/>
            <person name="Liu J."/>
            <person name="Tang Z."/>
            <person name="Zhuo Y."/>
            <person name="Zhang Y."/>
            <person name="Yu L."/>
            <person name="Huang J."/>
            <person name="Yang P."/>
            <person name="Peng Q."/>
            <person name="Zhang J."/>
            <person name="Jiang W."/>
            <person name="Zhang Z."/>
            <person name="Lin K."/>
            <person name="Ro D.K."/>
            <person name="Chen X."/>
            <person name="Xiong X."/>
            <person name="Shang Y."/>
            <person name="Huang S."/>
            <person name="Zeng J."/>
        </authorList>
    </citation>
    <scope>NUCLEOTIDE SEQUENCE [LARGE SCALE GENOMIC DNA]</scope>
    <source>
        <strain evidence="3">cv. BLH2017</strain>
        <tissue evidence="2">Root</tissue>
    </source>
</reference>
<evidence type="ECO:0000313" key="3">
    <source>
        <dbReference type="Proteomes" id="UP000195402"/>
    </source>
</evidence>
<sequence>MGLFKYLSANQQGMETISKARYDEIINGDDHHQSCSGNINSAEINPCEINLPSARESDGSKKTDNEHSELDTSYTSWVVSYYIYLP</sequence>
<organism evidence="2 3">
    <name type="scientific">Macleaya cordata</name>
    <name type="common">Five-seeded plume-poppy</name>
    <name type="synonym">Bocconia cordata</name>
    <dbReference type="NCBI Taxonomy" id="56857"/>
    <lineage>
        <taxon>Eukaryota</taxon>
        <taxon>Viridiplantae</taxon>
        <taxon>Streptophyta</taxon>
        <taxon>Embryophyta</taxon>
        <taxon>Tracheophyta</taxon>
        <taxon>Spermatophyta</taxon>
        <taxon>Magnoliopsida</taxon>
        <taxon>Ranunculales</taxon>
        <taxon>Papaveraceae</taxon>
        <taxon>Papaveroideae</taxon>
        <taxon>Macleaya</taxon>
    </lineage>
</organism>
<feature type="compositionally biased region" description="Basic and acidic residues" evidence="1">
    <location>
        <begin position="55"/>
        <end position="70"/>
    </location>
</feature>
<keyword evidence="3" id="KW-1185">Reference proteome</keyword>
<proteinExistence type="predicted"/>